<keyword evidence="4" id="KW-0489">Methyltransferase</keyword>
<evidence type="ECO:0000256" key="11">
    <source>
        <dbReference type="SAM" id="MobiDB-lite"/>
    </source>
</evidence>
<dbReference type="Proteomes" id="UP000324897">
    <property type="component" value="Chromosome 1"/>
</dbReference>
<feature type="compositionally biased region" description="Low complexity" evidence="11">
    <location>
        <begin position="391"/>
        <end position="411"/>
    </location>
</feature>
<feature type="domain" description="Post-SET" evidence="13">
    <location>
        <begin position="695"/>
        <end position="711"/>
    </location>
</feature>
<dbReference type="InterPro" id="IPR055198">
    <property type="entry name" value="NSD_PHD"/>
</dbReference>
<gene>
    <name evidence="14" type="ORF">EJB05_20854</name>
</gene>
<dbReference type="CDD" id="cd19175">
    <property type="entry name" value="SET_ASHR3-like"/>
    <property type="match status" value="1"/>
</dbReference>
<feature type="region of interest" description="Disordered" evidence="11">
    <location>
        <begin position="222"/>
        <end position="246"/>
    </location>
</feature>
<dbReference type="AlphaFoldDB" id="A0A5J9V1A3"/>
<keyword evidence="5" id="KW-0808">Transferase</keyword>
<dbReference type="Gene3D" id="3.30.40.10">
    <property type="entry name" value="Zinc/RING finger domain, C3HC4 (zinc finger)"/>
    <property type="match status" value="1"/>
</dbReference>
<dbReference type="GO" id="GO:0005694">
    <property type="term" value="C:chromosome"/>
    <property type="evidence" value="ECO:0007669"/>
    <property type="project" value="UniProtKB-SubCell"/>
</dbReference>
<accession>A0A5J9V1A3</accession>
<feature type="compositionally biased region" description="Pro residues" evidence="11">
    <location>
        <begin position="412"/>
        <end position="426"/>
    </location>
</feature>
<evidence type="ECO:0008006" key="16">
    <source>
        <dbReference type="Google" id="ProtNLM"/>
    </source>
</evidence>
<comment type="caution">
    <text evidence="14">The sequence shown here is derived from an EMBL/GenBank/DDBJ whole genome shotgun (WGS) entry which is preliminary data.</text>
</comment>
<keyword evidence="3" id="KW-0158">Chromosome</keyword>
<dbReference type="GO" id="GO:0032259">
    <property type="term" value="P:methylation"/>
    <property type="evidence" value="ECO:0007669"/>
    <property type="project" value="UniProtKB-KW"/>
</dbReference>
<protein>
    <recommendedName>
        <fullName evidence="16">Histone-lysine N-methyltransferase</fullName>
    </recommendedName>
</protein>
<proteinExistence type="predicted"/>
<evidence type="ECO:0000256" key="1">
    <source>
        <dbReference type="ARBA" id="ARBA00004123"/>
    </source>
</evidence>
<keyword evidence="15" id="KW-1185">Reference proteome</keyword>
<evidence type="ECO:0000256" key="4">
    <source>
        <dbReference type="ARBA" id="ARBA00022603"/>
    </source>
</evidence>
<evidence type="ECO:0000313" key="14">
    <source>
        <dbReference type="EMBL" id="TVU29294.1"/>
    </source>
</evidence>
<feature type="region of interest" description="Disordered" evidence="11">
    <location>
        <begin position="180"/>
        <end position="201"/>
    </location>
</feature>
<keyword evidence="7" id="KW-0479">Metal-binding</keyword>
<dbReference type="GO" id="GO:0008270">
    <property type="term" value="F:zinc ion binding"/>
    <property type="evidence" value="ECO:0007669"/>
    <property type="project" value="UniProtKB-KW"/>
</dbReference>
<dbReference type="GO" id="GO:0005634">
    <property type="term" value="C:nucleus"/>
    <property type="evidence" value="ECO:0007669"/>
    <property type="project" value="UniProtKB-SubCell"/>
</dbReference>
<feature type="compositionally biased region" description="Basic and acidic residues" evidence="11">
    <location>
        <begin position="186"/>
        <end position="201"/>
    </location>
</feature>
<dbReference type="SMART" id="SM00317">
    <property type="entry name" value="SET"/>
    <property type="match status" value="1"/>
</dbReference>
<dbReference type="PROSITE" id="PS50868">
    <property type="entry name" value="POST_SET"/>
    <property type="match status" value="1"/>
</dbReference>
<dbReference type="InterPro" id="IPR046341">
    <property type="entry name" value="SET_dom_sf"/>
</dbReference>
<dbReference type="SUPFAM" id="SSF57903">
    <property type="entry name" value="FYVE/PHD zinc finger"/>
    <property type="match status" value="1"/>
</dbReference>
<dbReference type="Pfam" id="PF00856">
    <property type="entry name" value="SET"/>
    <property type="match status" value="1"/>
</dbReference>
<evidence type="ECO:0000259" key="12">
    <source>
        <dbReference type="PROSITE" id="PS50280"/>
    </source>
</evidence>
<dbReference type="EMBL" id="RWGY01000011">
    <property type="protein sequence ID" value="TVU29294.1"/>
    <property type="molecule type" value="Genomic_DNA"/>
</dbReference>
<evidence type="ECO:0000259" key="13">
    <source>
        <dbReference type="PROSITE" id="PS50868"/>
    </source>
</evidence>
<evidence type="ECO:0000256" key="3">
    <source>
        <dbReference type="ARBA" id="ARBA00022454"/>
    </source>
</evidence>
<keyword evidence="10" id="KW-0539">Nucleus</keyword>
<dbReference type="InterPro" id="IPR047893">
    <property type="entry name" value="ASHR3-like_SET"/>
</dbReference>
<feature type="region of interest" description="Disordered" evidence="11">
    <location>
        <begin position="391"/>
        <end position="426"/>
    </location>
</feature>
<dbReference type="InterPro" id="IPR025787">
    <property type="entry name" value="Hist-Lys_N-MeTrfase_SET2_plant"/>
</dbReference>
<dbReference type="PROSITE" id="PS51578">
    <property type="entry name" value="SAM_MT43_SET2_2"/>
    <property type="match status" value="1"/>
</dbReference>
<feature type="region of interest" description="Disordered" evidence="11">
    <location>
        <begin position="279"/>
        <end position="302"/>
    </location>
</feature>
<dbReference type="InterPro" id="IPR003616">
    <property type="entry name" value="Post-SET_dom"/>
</dbReference>
<dbReference type="GO" id="GO:0008168">
    <property type="term" value="F:methyltransferase activity"/>
    <property type="evidence" value="ECO:0007669"/>
    <property type="project" value="UniProtKB-KW"/>
</dbReference>
<dbReference type="PROSITE" id="PS50280">
    <property type="entry name" value="SET"/>
    <property type="match status" value="1"/>
</dbReference>
<sequence>MANHSHVDGDSFGNHGGDAPTLEEHIDEWAVCKMLAGVPAHRCVLPFLTGAPKAVECRLCSKIIYPGEEIKCLVRLCGGMFHMNCVAKDTANFIADRFKCPQHNAGLTDSIEEAFHQLPLPYVNEDFKIDSAIRQGLNHDLLHEVQIVYEYGDKRHGTRSQIGGSKKRKVTTRIPYIKETGSVYPDSRDKQPSVRRRESKQGEKYSISRCFDVLDAMDDVSDEGSCTQTMPVPPKTPTGRQESKSRTSACLLGHGTWRWRHGASQKLLEPDAIWCGTAPKSGDTLESSSSPSSHVRSISTSPPNCNAFQTLARNPSHRAAMPDLSTVYLPPFPELSADAGGGLVGERAGDVAADEAAASASASGSGGGGGDPVILEECQLNSRVRNSDLAAASEGEGAMAARRAGGKKPSSAPSPTPKQRTVPPPARTFEDCVSDWAARKVAAGAPAHHCELPFLTGAPKAVECRLCSKIIYAGEEIRCSVSRCRERFHLNCVVKDTVNVTADSFKCPQHFFVGFLFHMPAKTSILIQPSGILLRLFTSHLHIRQSGAMYISSRRNVLMFVWILDAQTADLILVVKMITNRCGWGAVALEPLEKGDFVIEYVGEVIDDATCEQRLWDMKLRGDKNFYMCEISKDFTIDATFKGNISRFLNHSCEPNCKLEKWQVDGETRVGVFASRSINVGEPLTYDYRFVHFGRKVKCRCGALNCQGYLGSQLKNPTQNALAVAAPNGQLHDSLPTQQEGSASEFKPMTHLLPWTNCIDVSFNLRSKRKLSRLCWGRKRKRTSLVAYSTSTSLQTSVSRKTSSWAAHVPRVSVPKEKGTRSRISSVIVDEKSDLV</sequence>
<dbReference type="SUPFAM" id="SSF82199">
    <property type="entry name" value="SET domain"/>
    <property type="match status" value="1"/>
</dbReference>
<dbReference type="Gene3D" id="2.170.270.10">
    <property type="entry name" value="SET domain"/>
    <property type="match status" value="1"/>
</dbReference>
<name>A0A5J9V1A3_9POAL</name>
<dbReference type="OrthoDB" id="422362at2759"/>
<evidence type="ECO:0000256" key="6">
    <source>
        <dbReference type="ARBA" id="ARBA00022691"/>
    </source>
</evidence>
<dbReference type="PANTHER" id="PTHR22884">
    <property type="entry name" value="SET DOMAIN PROTEINS"/>
    <property type="match status" value="1"/>
</dbReference>
<evidence type="ECO:0000256" key="10">
    <source>
        <dbReference type="ARBA" id="ARBA00023242"/>
    </source>
</evidence>
<dbReference type="Gramene" id="TVU29294">
    <property type="protein sequence ID" value="TVU29294"/>
    <property type="gene ID" value="EJB05_20854"/>
</dbReference>
<feature type="domain" description="SET" evidence="12">
    <location>
        <begin position="571"/>
        <end position="689"/>
    </location>
</feature>
<dbReference type="SMART" id="SM00249">
    <property type="entry name" value="PHD"/>
    <property type="match status" value="2"/>
</dbReference>
<dbReference type="InterPro" id="IPR013083">
    <property type="entry name" value="Znf_RING/FYVE/PHD"/>
</dbReference>
<keyword evidence="9" id="KW-0862">Zinc</keyword>
<dbReference type="InterPro" id="IPR050777">
    <property type="entry name" value="SET2_Histone-Lys_MeTrsfase"/>
</dbReference>
<reference evidence="14 15" key="1">
    <citation type="journal article" date="2019" name="Sci. Rep.">
        <title>A high-quality genome of Eragrostis curvula grass provides insights into Poaceae evolution and supports new strategies to enhance forage quality.</title>
        <authorList>
            <person name="Carballo J."/>
            <person name="Santos B.A.C.M."/>
            <person name="Zappacosta D."/>
            <person name="Garbus I."/>
            <person name="Selva J.P."/>
            <person name="Gallo C.A."/>
            <person name="Diaz A."/>
            <person name="Albertini E."/>
            <person name="Caccamo M."/>
            <person name="Echenique V."/>
        </authorList>
    </citation>
    <scope>NUCLEOTIDE SEQUENCE [LARGE SCALE GENOMIC DNA]</scope>
    <source>
        <strain evidence="15">cv. Victoria</strain>
        <tissue evidence="14">Leaf</tissue>
    </source>
</reference>
<feature type="compositionally biased region" description="Low complexity" evidence="11">
    <location>
        <begin position="287"/>
        <end position="302"/>
    </location>
</feature>
<comment type="subcellular location">
    <subcellularLocation>
        <location evidence="2">Chromosome</location>
    </subcellularLocation>
    <subcellularLocation>
        <location evidence="1">Nucleus</location>
    </subcellularLocation>
</comment>
<evidence type="ECO:0000256" key="7">
    <source>
        <dbReference type="ARBA" id="ARBA00022723"/>
    </source>
</evidence>
<evidence type="ECO:0000256" key="2">
    <source>
        <dbReference type="ARBA" id="ARBA00004286"/>
    </source>
</evidence>
<keyword evidence="8" id="KW-0863">Zinc-finger</keyword>
<dbReference type="Pfam" id="PF22908">
    <property type="entry name" value="PHD_NSD"/>
    <property type="match status" value="2"/>
</dbReference>
<evidence type="ECO:0000256" key="5">
    <source>
        <dbReference type="ARBA" id="ARBA00022679"/>
    </source>
</evidence>
<dbReference type="InterPro" id="IPR001214">
    <property type="entry name" value="SET_dom"/>
</dbReference>
<evidence type="ECO:0000256" key="8">
    <source>
        <dbReference type="ARBA" id="ARBA00022771"/>
    </source>
</evidence>
<dbReference type="InterPro" id="IPR011011">
    <property type="entry name" value="Znf_FYVE_PHD"/>
</dbReference>
<feature type="region of interest" description="Disordered" evidence="11">
    <location>
        <begin position="355"/>
        <end position="374"/>
    </location>
</feature>
<dbReference type="InterPro" id="IPR001965">
    <property type="entry name" value="Znf_PHD"/>
</dbReference>
<evidence type="ECO:0000313" key="15">
    <source>
        <dbReference type="Proteomes" id="UP000324897"/>
    </source>
</evidence>
<keyword evidence="6" id="KW-0949">S-adenosyl-L-methionine</keyword>
<evidence type="ECO:0000256" key="9">
    <source>
        <dbReference type="ARBA" id="ARBA00022833"/>
    </source>
</evidence>
<organism evidence="14 15">
    <name type="scientific">Eragrostis curvula</name>
    <name type="common">weeping love grass</name>
    <dbReference type="NCBI Taxonomy" id="38414"/>
    <lineage>
        <taxon>Eukaryota</taxon>
        <taxon>Viridiplantae</taxon>
        <taxon>Streptophyta</taxon>
        <taxon>Embryophyta</taxon>
        <taxon>Tracheophyta</taxon>
        <taxon>Spermatophyta</taxon>
        <taxon>Magnoliopsida</taxon>
        <taxon>Liliopsida</taxon>
        <taxon>Poales</taxon>
        <taxon>Poaceae</taxon>
        <taxon>PACMAD clade</taxon>
        <taxon>Chloridoideae</taxon>
        <taxon>Eragrostideae</taxon>
        <taxon>Eragrostidinae</taxon>
        <taxon>Eragrostis</taxon>
    </lineage>
</organism>